<feature type="compositionally biased region" description="Basic and acidic residues" evidence="1">
    <location>
        <begin position="583"/>
        <end position="593"/>
    </location>
</feature>
<organism evidence="2 3">
    <name type="scientific">Tetrapyrgos nigripes</name>
    <dbReference type="NCBI Taxonomy" id="182062"/>
    <lineage>
        <taxon>Eukaryota</taxon>
        <taxon>Fungi</taxon>
        <taxon>Dikarya</taxon>
        <taxon>Basidiomycota</taxon>
        <taxon>Agaricomycotina</taxon>
        <taxon>Agaricomycetes</taxon>
        <taxon>Agaricomycetidae</taxon>
        <taxon>Agaricales</taxon>
        <taxon>Marasmiineae</taxon>
        <taxon>Marasmiaceae</taxon>
        <taxon>Tetrapyrgos</taxon>
    </lineage>
</organism>
<dbReference type="Proteomes" id="UP000559256">
    <property type="component" value="Unassembled WGS sequence"/>
</dbReference>
<evidence type="ECO:0000313" key="2">
    <source>
        <dbReference type="EMBL" id="KAF5373041.1"/>
    </source>
</evidence>
<accession>A0A8H5LXJ6</accession>
<reference evidence="2 3" key="1">
    <citation type="journal article" date="2020" name="ISME J.">
        <title>Uncovering the hidden diversity of litter-decomposition mechanisms in mushroom-forming fungi.</title>
        <authorList>
            <person name="Floudas D."/>
            <person name="Bentzer J."/>
            <person name="Ahren D."/>
            <person name="Johansson T."/>
            <person name="Persson P."/>
            <person name="Tunlid A."/>
        </authorList>
    </citation>
    <scope>NUCLEOTIDE SEQUENCE [LARGE SCALE GENOMIC DNA]</scope>
    <source>
        <strain evidence="2 3">CBS 291.85</strain>
    </source>
</reference>
<comment type="caution">
    <text evidence="2">The sequence shown here is derived from an EMBL/GenBank/DDBJ whole genome shotgun (WGS) entry which is preliminary data.</text>
</comment>
<feature type="compositionally biased region" description="Polar residues" evidence="1">
    <location>
        <begin position="640"/>
        <end position="654"/>
    </location>
</feature>
<dbReference type="Pfam" id="PF10336">
    <property type="entry name" value="DUF2420"/>
    <property type="match status" value="1"/>
</dbReference>
<feature type="compositionally biased region" description="Acidic residues" evidence="1">
    <location>
        <begin position="737"/>
        <end position="754"/>
    </location>
</feature>
<dbReference type="EMBL" id="JAACJM010000004">
    <property type="protein sequence ID" value="KAF5373041.1"/>
    <property type="molecule type" value="Genomic_DNA"/>
</dbReference>
<feature type="compositionally biased region" description="Acidic residues" evidence="1">
    <location>
        <begin position="540"/>
        <end position="558"/>
    </location>
</feature>
<keyword evidence="3" id="KW-1185">Reference proteome</keyword>
<evidence type="ECO:0000313" key="3">
    <source>
        <dbReference type="Proteomes" id="UP000559256"/>
    </source>
</evidence>
<feature type="compositionally biased region" description="Acidic residues" evidence="1">
    <location>
        <begin position="701"/>
        <end position="721"/>
    </location>
</feature>
<evidence type="ECO:0000256" key="1">
    <source>
        <dbReference type="SAM" id="MobiDB-lite"/>
    </source>
</evidence>
<feature type="compositionally biased region" description="Acidic residues" evidence="1">
    <location>
        <begin position="508"/>
        <end position="519"/>
    </location>
</feature>
<dbReference type="OrthoDB" id="2507795at2759"/>
<dbReference type="AlphaFoldDB" id="A0A8H5LXJ6"/>
<feature type="compositionally biased region" description="Low complexity" evidence="1">
    <location>
        <begin position="766"/>
        <end position="776"/>
    </location>
</feature>
<name>A0A8H5LXJ6_9AGAR</name>
<feature type="compositionally biased region" description="Acidic residues" evidence="1">
    <location>
        <begin position="624"/>
        <end position="639"/>
    </location>
</feature>
<proteinExistence type="predicted"/>
<feature type="region of interest" description="Disordered" evidence="1">
    <location>
        <begin position="255"/>
        <end position="345"/>
    </location>
</feature>
<protein>
    <submittedName>
        <fullName evidence="2">Uncharacterized protein</fullName>
    </submittedName>
</protein>
<feature type="compositionally biased region" description="Acidic residues" evidence="1">
    <location>
        <begin position="784"/>
        <end position="793"/>
    </location>
</feature>
<sequence>MMATTLDNYDTQMMDYSADIDVQMHPTDSWFQDEAAMEADTEATQYSSADGEFVDVEVDMDHDEGFQNPEYEMTDSAEYYPPEVEDAIVTDASHPVDSIGTNPSIIHSDVLPLQTVDYAVGEVGLPVQSNHQPPPGEVQPLQSHDTIAENSGLQDVQVIDTSVPEYSDHIPAATLQTDHSEPLEVAEPALGVPLPETAPSGESVVAPGDHYAATQSASEEPAAIAIAVPDPSLLHGSGADGGEDNPVSEVLQAQGVTTDPVDSENVLSSETDNDRLPPEAQAEPLYPPEMERPAEAAQPGPLPPSEETNAETQSGETLEANDSGVSAEAQQGELDQDPHEVSDGVYIDPPPAVLLTLALVDHRDVCLFNQPAQTEPSTSSETIKSYELLLHDQPTLYYEPLSKVFDALRGNGPLSQLVDLTRAELVLDAYDLQLVISEDNIFARETNLHDLNVLHDYSGISGPLRLRLQSVTPRFITRYRSLQEQLLQLNMTTGYVEESRDEGQEQFSEYDEEQEEYDQGENQPSEETQEPEGDLQPQVDNEDDRGDEVPADEITAPEESERPQQEEDAAAGAQAGDDLSPEDAPHDTEDVPHATEGQSNEAEAAERNVASVENPSTAPSNEAEAAETEEFTPDDDQEDAQTVQETADDVSQLTVEEIISEEYPSEEAQAAAIGDETEPTEQARPEDLPDTETTSAPNQEQPDDPSEEFDPPLDDSYQAEEDNVHTEGGLKDNLASPEDEFYEWEDESYNEEADNTVLEVEHEASSAKSSTTLSSKTSKRSFEDVDVNEDEEPQSAPSSPGSKRLRTE</sequence>
<dbReference type="InterPro" id="IPR018822">
    <property type="entry name" value="UPF0646"/>
</dbReference>
<feature type="region of interest" description="Disordered" evidence="1">
    <location>
        <begin position="496"/>
        <end position="808"/>
    </location>
</feature>
<feature type="compositionally biased region" description="Polar residues" evidence="1">
    <location>
        <begin position="306"/>
        <end position="316"/>
    </location>
</feature>
<feature type="compositionally biased region" description="Polar residues" evidence="1">
    <location>
        <begin position="691"/>
        <end position="700"/>
    </location>
</feature>
<gene>
    <name evidence="2" type="ORF">D9758_001727</name>
</gene>